<reference evidence="1 2" key="1">
    <citation type="submission" date="2021-01" db="EMBL/GenBank/DDBJ databases">
        <title>C459-1 draft genome sequence.</title>
        <authorList>
            <person name="Zhang X.-F."/>
        </authorList>
    </citation>
    <scope>NUCLEOTIDE SEQUENCE [LARGE SCALE GENOMIC DNA]</scope>
    <source>
        <strain evidence="2">C459-1</strain>
    </source>
</reference>
<proteinExistence type="predicted"/>
<evidence type="ECO:0000313" key="1">
    <source>
        <dbReference type="EMBL" id="MBL1411013.1"/>
    </source>
</evidence>
<evidence type="ECO:0000313" key="2">
    <source>
        <dbReference type="Proteomes" id="UP000625283"/>
    </source>
</evidence>
<dbReference type="EMBL" id="JAERTY010000012">
    <property type="protein sequence ID" value="MBL1411013.1"/>
    <property type="molecule type" value="Genomic_DNA"/>
</dbReference>
<keyword evidence="2" id="KW-1185">Reference proteome</keyword>
<organism evidence="1 2">
    <name type="scientific">Sphingobacterium faecale</name>
    <dbReference type="NCBI Taxonomy" id="2803775"/>
    <lineage>
        <taxon>Bacteria</taxon>
        <taxon>Pseudomonadati</taxon>
        <taxon>Bacteroidota</taxon>
        <taxon>Sphingobacteriia</taxon>
        <taxon>Sphingobacteriales</taxon>
        <taxon>Sphingobacteriaceae</taxon>
        <taxon>Sphingobacterium</taxon>
    </lineage>
</organism>
<accession>A0ABS1R8K3</accession>
<gene>
    <name evidence="1" type="ORF">JKG61_19800</name>
</gene>
<evidence type="ECO:0008006" key="3">
    <source>
        <dbReference type="Google" id="ProtNLM"/>
    </source>
</evidence>
<name>A0ABS1R8K3_9SPHI</name>
<dbReference type="RefSeq" id="WP_202104746.1">
    <property type="nucleotide sequence ID" value="NZ_JAERTY010000012.1"/>
</dbReference>
<sequence length="267" mass="30025">MLNQLYKLTFLFIIVLNTGSHTARASNRMVAVEDSVENAFQFVKRLLPAGEYQADVLGASMMDPKQQELMKKMKMAIANNIEWYQEVLRGLKPGEPMPYHEKLGMSREEYSGMLKSFESVKLDKMFSASLTVSQEGGTLTFDGGNDLPFLDHIVIDSDSKCILIQGDTLLYQNAIQMDNSRTTLQAGPWQGYSWKREVVSRAGELITDHESVDIVNDEELDMSMYNCTIGKLDNKGECFMYIKVLVLKGGEVVTKQDIALIIRASPI</sequence>
<dbReference type="Proteomes" id="UP000625283">
    <property type="component" value="Unassembled WGS sequence"/>
</dbReference>
<comment type="caution">
    <text evidence="1">The sequence shown here is derived from an EMBL/GenBank/DDBJ whole genome shotgun (WGS) entry which is preliminary data.</text>
</comment>
<protein>
    <recommendedName>
        <fullName evidence="3">Ig-like domain-containing protein</fullName>
    </recommendedName>
</protein>